<dbReference type="PANTHER" id="PTHR43069">
    <property type="entry name" value="FUMARYLACETOACETASE"/>
    <property type="match status" value="1"/>
</dbReference>
<dbReference type="SUPFAM" id="SSF56529">
    <property type="entry name" value="FAH"/>
    <property type="match status" value="1"/>
</dbReference>
<dbReference type="AlphaFoldDB" id="A0A1I1E8H8"/>
<keyword evidence="6" id="KW-0378">Hydrolase</keyword>
<dbReference type="Pfam" id="PF01557">
    <property type="entry name" value="FAA_hydrolase"/>
    <property type="match status" value="1"/>
</dbReference>
<feature type="domain" description="Fumarylacetoacetase-like C-terminal" evidence="14">
    <location>
        <begin position="125"/>
        <end position="409"/>
    </location>
</feature>
<evidence type="ECO:0000256" key="2">
    <source>
        <dbReference type="ARBA" id="ARBA00001946"/>
    </source>
</evidence>
<feature type="binding site" evidence="13">
    <location>
        <position position="201"/>
    </location>
    <ligand>
        <name>Ca(2+)</name>
        <dbReference type="ChEBI" id="CHEBI:29108"/>
    </ligand>
</feature>
<feature type="binding site" evidence="13">
    <location>
        <position position="126"/>
    </location>
    <ligand>
        <name>Ca(2+)</name>
        <dbReference type="ChEBI" id="CHEBI:29108"/>
    </ligand>
</feature>
<evidence type="ECO:0000256" key="5">
    <source>
        <dbReference type="ARBA" id="ARBA00022723"/>
    </source>
</evidence>
<evidence type="ECO:0000256" key="4">
    <source>
        <dbReference type="ARBA" id="ARBA00012094"/>
    </source>
</evidence>
<keyword evidence="10" id="KW-0585">Phenylalanine catabolism</keyword>
<dbReference type="PANTHER" id="PTHR43069:SF2">
    <property type="entry name" value="FUMARYLACETOACETASE"/>
    <property type="match status" value="1"/>
</dbReference>
<dbReference type="SUPFAM" id="SSF63433">
    <property type="entry name" value="Fumarylacetoacetate hydrolase, FAH, N-terminal domain"/>
    <property type="match status" value="1"/>
</dbReference>
<protein>
    <recommendedName>
        <fullName evidence="4">fumarylacetoacetase</fullName>
        <ecNumber evidence="4">3.7.1.2</ecNumber>
    </recommendedName>
</protein>
<dbReference type="GO" id="GO:0046872">
    <property type="term" value="F:metal ion binding"/>
    <property type="evidence" value="ECO:0007669"/>
    <property type="project" value="UniProtKB-KW"/>
</dbReference>
<keyword evidence="5 13" id="KW-0479">Metal-binding</keyword>
<evidence type="ECO:0000256" key="10">
    <source>
        <dbReference type="ARBA" id="ARBA00023232"/>
    </source>
</evidence>
<dbReference type="STRING" id="910347.SAMN05421773_10190"/>
<keyword evidence="8 13" id="KW-0460">Magnesium</keyword>
<dbReference type="GO" id="GO:0006559">
    <property type="term" value="P:L-phenylalanine catabolic process"/>
    <property type="evidence" value="ECO:0007669"/>
    <property type="project" value="UniProtKB-UniPathway"/>
</dbReference>
<organism evidence="16 17">
    <name type="scientific">Streptomyces aidingensis</name>
    <dbReference type="NCBI Taxonomy" id="910347"/>
    <lineage>
        <taxon>Bacteria</taxon>
        <taxon>Bacillati</taxon>
        <taxon>Actinomycetota</taxon>
        <taxon>Actinomycetes</taxon>
        <taxon>Kitasatosporales</taxon>
        <taxon>Streptomycetaceae</taxon>
        <taxon>Streptomyces</taxon>
    </lineage>
</organism>
<dbReference type="FunFam" id="3.90.850.10:FF:000011">
    <property type="entry name" value="Fumarylacetoacetase"/>
    <property type="match status" value="1"/>
</dbReference>
<dbReference type="NCBIfam" id="TIGR01266">
    <property type="entry name" value="fum_ac_acetase"/>
    <property type="match status" value="1"/>
</dbReference>
<keyword evidence="7 13" id="KW-0106">Calcium</keyword>
<dbReference type="InterPro" id="IPR036663">
    <property type="entry name" value="Fumarylacetoacetase_C_sf"/>
</dbReference>
<dbReference type="InterPro" id="IPR036462">
    <property type="entry name" value="Fumarylacetoacetase_N_sf"/>
</dbReference>
<keyword evidence="17" id="KW-1185">Reference proteome</keyword>
<dbReference type="EC" id="3.7.1.2" evidence="4"/>
<dbReference type="GO" id="GO:0006572">
    <property type="term" value="P:L-tyrosine catabolic process"/>
    <property type="evidence" value="ECO:0007669"/>
    <property type="project" value="UniProtKB-KW"/>
</dbReference>
<evidence type="ECO:0000256" key="3">
    <source>
        <dbReference type="ARBA" id="ARBA00004782"/>
    </source>
</evidence>
<dbReference type="InterPro" id="IPR005959">
    <property type="entry name" value="Fumarylacetoacetase"/>
</dbReference>
<name>A0A1I1E8H8_9ACTN</name>
<proteinExistence type="predicted"/>
<feature type="binding site" evidence="12">
    <location>
        <position position="244"/>
    </location>
    <ligand>
        <name>substrate</name>
    </ligand>
</feature>
<dbReference type="Gene3D" id="3.90.850.10">
    <property type="entry name" value="Fumarylacetoacetase-like, C-terminal domain"/>
    <property type="match status" value="1"/>
</dbReference>
<gene>
    <name evidence="16" type="ORF">SAMN05421773_10190</name>
</gene>
<feature type="domain" description="Fumarylacetoacetase N-terminal" evidence="15">
    <location>
        <begin position="17"/>
        <end position="95"/>
    </location>
</feature>
<evidence type="ECO:0000256" key="7">
    <source>
        <dbReference type="ARBA" id="ARBA00022837"/>
    </source>
</evidence>
<dbReference type="InterPro" id="IPR015377">
    <property type="entry name" value="Fumarylacetoacetase_N"/>
</dbReference>
<evidence type="ECO:0000256" key="8">
    <source>
        <dbReference type="ARBA" id="ARBA00022842"/>
    </source>
</evidence>
<feature type="binding site" evidence="12">
    <location>
        <position position="240"/>
    </location>
    <ligand>
        <name>substrate</name>
    </ligand>
</feature>
<feature type="active site" description="Proton acceptor" evidence="11">
    <location>
        <position position="133"/>
    </location>
</feature>
<evidence type="ECO:0000256" key="13">
    <source>
        <dbReference type="PIRSR" id="PIRSR605959-3"/>
    </source>
</evidence>
<feature type="binding site" evidence="13">
    <location>
        <position position="257"/>
    </location>
    <ligand>
        <name>Mg(2+)</name>
        <dbReference type="ChEBI" id="CHEBI:18420"/>
    </ligand>
</feature>
<feature type="binding site" evidence="13">
    <location>
        <position position="253"/>
    </location>
    <ligand>
        <name>Mg(2+)</name>
        <dbReference type="ChEBI" id="CHEBI:18420"/>
    </ligand>
</feature>
<evidence type="ECO:0000256" key="12">
    <source>
        <dbReference type="PIRSR" id="PIRSR605959-2"/>
    </source>
</evidence>
<feature type="binding site" evidence="12">
    <location>
        <position position="128"/>
    </location>
    <ligand>
        <name>substrate</name>
    </ligand>
</feature>
<feature type="binding site" evidence="12">
    <location>
        <position position="346"/>
    </location>
    <ligand>
        <name>substrate</name>
    </ligand>
</feature>
<feature type="binding site" evidence="13">
    <location>
        <position position="233"/>
    </location>
    <ligand>
        <name>Mg(2+)</name>
        <dbReference type="ChEBI" id="CHEBI:18420"/>
    </ligand>
</feature>
<evidence type="ECO:0000259" key="15">
    <source>
        <dbReference type="Pfam" id="PF09298"/>
    </source>
</evidence>
<evidence type="ECO:0000256" key="6">
    <source>
        <dbReference type="ARBA" id="ARBA00022801"/>
    </source>
</evidence>
<evidence type="ECO:0000256" key="1">
    <source>
        <dbReference type="ARBA" id="ARBA00001913"/>
    </source>
</evidence>
<accession>A0A1I1E8H8</accession>
<comment type="pathway">
    <text evidence="3">Amino-acid degradation; L-phenylalanine degradation; acetoacetate and fumarate from L-phenylalanine: step 6/6.</text>
</comment>
<feature type="binding site" evidence="12">
    <location>
        <position position="142"/>
    </location>
    <ligand>
        <name>substrate</name>
    </ligand>
</feature>
<dbReference type="Proteomes" id="UP000199207">
    <property type="component" value="Unassembled WGS sequence"/>
</dbReference>
<dbReference type="Gene3D" id="2.30.30.230">
    <property type="entry name" value="Fumarylacetoacetase, N-terminal domain"/>
    <property type="match status" value="1"/>
</dbReference>
<dbReference type="UniPathway" id="UPA00139">
    <property type="reaction ID" value="UER00341"/>
</dbReference>
<dbReference type="GO" id="GO:1902000">
    <property type="term" value="P:homogentisate catabolic process"/>
    <property type="evidence" value="ECO:0007669"/>
    <property type="project" value="TreeGrafter"/>
</dbReference>
<evidence type="ECO:0000313" key="17">
    <source>
        <dbReference type="Proteomes" id="UP000199207"/>
    </source>
</evidence>
<evidence type="ECO:0000256" key="9">
    <source>
        <dbReference type="ARBA" id="ARBA00022878"/>
    </source>
</evidence>
<keyword evidence="9" id="KW-0828">Tyrosine catabolism</keyword>
<dbReference type="InterPro" id="IPR011234">
    <property type="entry name" value="Fumarylacetoacetase-like_C"/>
</dbReference>
<feature type="binding site" evidence="13">
    <location>
        <position position="199"/>
    </location>
    <ligand>
        <name>Ca(2+)</name>
        <dbReference type="ChEBI" id="CHEBI:29108"/>
    </ligand>
</feature>
<evidence type="ECO:0000256" key="11">
    <source>
        <dbReference type="PIRSR" id="PIRSR605959-1"/>
    </source>
</evidence>
<evidence type="ECO:0000259" key="14">
    <source>
        <dbReference type="Pfam" id="PF01557"/>
    </source>
</evidence>
<sequence>MIEVPTVTEDDLFGPDNLPYGVFSADGGPRRIGVRYGNHVLDLGGAAAVLDGPHRRHAALLAAPVLNPLMAAGRPVWTEVRAAVRSWLTDPGTLRLLAGRGLLPRLDDPGRPLTLHLPFEVADYVDFYASEHHAATVGRIFRPEAEPLTPNWKHLPIGYHGRAGTVVVSGTPVIRPHGQHRAPDAAAPGFGPSRRLDIEAEVGFVVGTPSPLGEPVGMAAARDHLFGVCLLNDWSARDLQAWEYRPLGPFLGKSFATSVSAWVTPLDALDGARTAPPPRSHPLLPYLDDTGGEEWGLDLRLEVLLNGQRLSGPPFAAMYWTAAQQLAHLTVNGASLRTGDLFASGTVSGPGPHERGCLLEMTWGGRDPVRLPDGTERVFLEDGDEVTLTAWAPAGAGRRIGLGEVTGRVEPARTPRSS</sequence>
<comment type="cofactor">
    <cofactor evidence="2 13">
        <name>Mg(2+)</name>
        <dbReference type="ChEBI" id="CHEBI:18420"/>
    </cofactor>
</comment>
<dbReference type="EMBL" id="FOLM01000001">
    <property type="protein sequence ID" value="SFB81290.1"/>
    <property type="molecule type" value="Genomic_DNA"/>
</dbReference>
<evidence type="ECO:0000313" key="16">
    <source>
        <dbReference type="EMBL" id="SFB81290.1"/>
    </source>
</evidence>
<reference evidence="16 17" key="1">
    <citation type="submission" date="2016-10" db="EMBL/GenBank/DDBJ databases">
        <authorList>
            <person name="de Groot N.N."/>
        </authorList>
    </citation>
    <scope>NUCLEOTIDE SEQUENCE [LARGE SCALE GENOMIC DNA]</scope>
    <source>
        <strain evidence="16 17">CGMCC 4.5739</strain>
    </source>
</reference>
<dbReference type="GO" id="GO:0004334">
    <property type="term" value="F:fumarylacetoacetase activity"/>
    <property type="evidence" value="ECO:0007669"/>
    <property type="project" value="UniProtKB-EC"/>
</dbReference>
<dbReference type="Pfam" id="PF09298">
    <property type="entry name" value="FAA_hydrolase_N"/>
    <property type="match status" value="1"/>
</dbReference>
<comment type="cofactor">
    <cofactor evidence="1 13">
        <name>Ca(2+)</name>
        <dbReference type="ChEBI" id="CHEBI:29108"/>
    </cofactor>
</comment>